<dbReference type="AlphaFoldDB" id="X1VBG1"/>
<evidence type="ECO:0000256" key="1">
    <source>
        <dbReference type="ARBA" id="ARBA00022741"/>
    </source>
</evidence>
<dbReference type="CDD" id="cd15491">
    <property type="entry name" value="selB_III"/>
    <property type="match status" value="1"/>
</dbReference>
<evidence type="ECO:0000256" key="2">
    <source>
        <dbReference type="ARBA" id="ARBA00023134"/>
    </source>
</evidence>
<name>X1VBG1_9ZZZZ</name>
<feature type="domain" description="Translation elongation factor EFTu-like" evidence="3">
    <location>
        <begin position="46"/>
        <end position="112"/>
    </location>
</feature>
<dbReference type="PANTHER" id="PTHR43721">
    <property type="entry name" value="ELONGATION FACTOR TU-RELATED"/>
    <property type="match status" value="1"/>
</dbReference>
<dbReference type="GO" id="GO:0001514">
    <property type="term" value="P:selenocysteine incorporation"/>
    <property type="evidence" value="ECO:0007669"/>
    <property type="project" value="TreeGrafter"/>
</dbReference>
<dbReference type="InterPro" id="IPR009000">
    <property type="entry name" value="Transl_B-barrel_sf"/>
</dbReference>
<sequence>VSSQTGEGIKQLVTTLDELTRNVPERDPGIFFRLPIDRVFTMKGFGTVVTGTSISGHIQVGSEVTIYPKGIRSKVRGIQAYHQDVPSVSAGLRTAINLQGLEKEILARGDVVAQKDSLKPTYMVDTVLDYLESAPKKLKNRARVRFHCGSSEIISLVILLDKDELSPGDTCLAQFRLERPTVVLAKDRFVIRSYSPIRAIGGGYVLNPLPLKKKRFSKESLQELSVLSSASDREIAEQFIKGSQL</sequence>
<comment type="caution">
    <text evidence="5">The sequence shown here is derived from an EMBL/GenBank/DDBJ whole genome shotgun (WGS) entry which is preliminary data.</text>
</comment>
<dbReference type="EMBL" id="BARW01031437">
    <property type="protein sequence ID" value="GAJ03285.1"/>
    <property type="molecule type" value="Genomic_DNA"/>
</dbReference>
<evidence type="ECO:0000259" key="4">
    <source>
        <dbReference type="Pfam" id="PF25461"/>
    </source>
</evidence>
<keyword evidence="2" id="KW-0342">GTP-binding</keyword>
<dbReference type="SUPFAM" id="SSF50447">
    <property type="entry name" value="Translation proteins"/>
    <property type="match status" value="1"/>
</dbReference>
<evidence type="ECO:0000259" key="3">
    <source>
        <dbReference type="Pfam" id="PF03144"/>
    </source>
</evidence>
<dbReference type="Gene3D" id="2.40.30.10">
    <property type="entry name" value="Translation factors"/>
    <property type="match status" value="1"/>
</dbReference>
<organism evidence="5">
    <name type="scientific">marine sediment metagenome</name>
    <dbReference type="NCBI Taxonomy" id="412755"/>
    <lineage>
        <taxon>unclassified sequences</taxon>
        <taxon>metagenomes</taxon>
        <taxon>ecological metagenomes</taxon>
    </lineage>
</organism>
<dbReference type="Pfam" id="PF03144">
    <property type="entry name" value="GTP_EFTU_D2"/>
    <property type="match status" value="1"/>
</dbReference>
<feature type="non-terminal residue" evidence="5">
    <location>
        <position position="1"/>
    </location>
</feature>
<dbReference type="SUPFAM" id="SSF50465">
    <property type="entry name" value="EF-Tu/eEF-1alpha/eIF2-gamma C-terminal domain"/>
    <property type="match status" value="1"/>
</dbReference>
<feature type="domain" description="Selenocysteine-specific elongation factor beta-barrel" evidence="4">
    <location>
        <begin position="133"/>
        <end position="209"/>
    </location>
</feature>
<feature type="non-terminal residue" evidence="5">
    <location>
        <position position="245"/>
    </location>
</feature>
<dbReference type="InterPro" id="IPR057335">
    <property type="entry name" value="Beta-barrel_SelB"/>
</dbReference>
<dbReference type="InterPro" id="IPR009001">
    <property type="entry name" value="Transl_elong_EF1A/Init_IF2_C"/>
</dbReference>
<dbReference type="GO" id="GO:0003746">
    <property type="term" value="F:translation elongation factor activity"/>
    <property type="evidence" value="ECO:0007669"/>
    <property type="project" value="TreeGrafter"/>
</dbReference>
<proteinExistence type="predicted"/>
<reference evidence="5" key="1">
    <citation type="journal article" date="2014" name="Front. Microbiol.">
        <title>High frequency of phylogenetically diverse reductive dehalogenase-homologous genes in deep subseafloor sedimentary metagenomes.</title>
        <authorList>
            <person name="Kawai M."/>
            <person name="Futagami T."/>
            <person name="Toyoda A."/>
            <person name="Takaki Y."/>
            <person name="Nishi S."/>
            <person name="Hori S."/>
            <person name="Arai W."/>
            <person name="Tsubouchi T."/>
            <person name="Morono Y."/>
            <person name="Uchiyama I."/>
            <person name="Ito T."/>
            <person name="Fujiyama A."/>
            <person name="Inagaki F."/>
            <person name="Takami H."/>
        </authorList>
    </citation>
    <scope>NUCLEOTIDE SEQUENCE</scope>
    <source>
        <strain evidence="5">Expedition CK06-06</strain>
    </source>
</reference>
<dbReference type="InterPro" id="IPR050055">
    <property type="entry name" value="EF-Tu_GTPase"/>
</dbReference>
<gene>
    <name evidence="5" type="ORF">S12H4_50001</name>
</gene>
<dbReference type="PANTHER" id="PTHR43721:SF11">
    <property type="entry name" value="SELENOCYSTEINE-SPECIFIC ELONGATION FACTOR"/>
    <property type="match status" value="1"/>
</dbReference>
<dbReference type="GO" id="GO:0005525">
    <property type="term" value="F:GTP binding"/>
    <property type="evidence" value="ECO:0007669"/>
    <property type="project" value="UniProtKB-KW"/>
</dbReference>
<keyword evidence="1" id="KW-0547">Nucleotide-binding</keyword>
<dbReference type="InterPro" id="IPR004161">
    <property type="entry name" value="EFTu-like_2"/>
</dbReference>
<dbReference type="CDD" id="cd03696">
    <property type="entry name" value="SelB_II"/>
    <property type="match status" value="1"/>
</dbReference>
<evidence type="ECO:0000313" key="5">
    <source>
        <dbReference type="EMBL" id="GAJ03285.1"/>
    </source>
</evidence>
<evidence type="ECO:0008006" key="6">
    <source>
        <dbReference type="Google" id="ProtNLM"/>
    </source>
</evidence>
<dbReference type="Pfam" id="PF25461">
    <property type="entry name" value="Beta-barrel_SelB"/>
    <property type="match status" value="1"/>
</dbReference>
<accession>X1VBG1</accession>
<protein>
    <recommendedName>
        <fullName evidence="6">Translation elongation factor EFTu-like domain-containing protein</fullName>
    </recommendedName>
</protein>